<dbReference type="EC" id="1.17.4.2" evidence="1"/>
<name>A0A5B8SR18_9GAMM</name>
<protein>
    <submittedName>
        <fullName evidence="1">Ribonucleoside triphosphate reductase</fullName>
        <ecNumber evidence="1">1.17.4.2</ecNumber>
    </submittedName>
</protein>
<dbReference type="GO" id="GO:0004748">
    <property type="term" value="F:ribonucleoside-diphosphate reductase activity, thioredoxin disulfide as acceptor"/>
    <property type="evidence" value="ECO:0007669"/>
    <property type="project" value="TreeGrafter"/>
</dbReference>
<dbReference type="OrthoDB" id="9804622at2"/>
<organism evidence="1 2">
    <name type="scientific">Pistricoccus aurantiacus</name>
    <dbReference type="NCBI Taxonomy" id="1883414"/>
    <lineage>
        <taxon>Bacteria</taxon>
        <taxon>Pseudomonadati</taxon>
        <taxon>Pseudomonadota</taxon>
        <taxon>Gammaproteobacteria</taxon>
        <taxon>Oceanospirillales</taxon>
        <taxon>Halomonadaceae</taxon>
        <taxon>Pistricoccus</taxon>
    </lineage>
</organism>
<keyword evidence="1" id="KW-0560">Oxidoreductase</keyword>
<dbReference type="GO" id="GO:0006260">
    <property type="term" value="P:DNA replication"/>
    <property type="evidence" value="ECO:0007669"/>
    <property type="project" value="InterPro"/>
</dbReference>
<evidence type="ECO:0000313" key="1">
    <source>
        <dbReference type="EMBL" id="QEA38427.1"/>
    </source>
</evidence>
<dbReference type="PANTHER" id="PTHR21075:SF0">
    <property type="entry name" value="ANAEROBIC RIBONUCLEOSIDE-TRIPHOSPHATE REDUCTASE"/>
    <property type="match status" value="1"/>
</dbReference>
<dbReference type="AlphaFoldDB" id="A0A5B8SR18"/>
<dbReference type="SUPFAM" id="SSF51998">
    <property type="entry name" value="PFL-like glycyl radical enzymes"/>
    <property type="match status" value="1"/>
</dbReference>
<evidence type="ECO:0000313" key="2">
    <source>
        <dbReference type="Proteomes" id="UP000321272"/>
    </source>
</evidence>
<dbReference type="GO" id="GO:0031250">
    <property type="term" value="C:anaerobic ribonucleoside-triphosphate reductase complex"/>
    <property type="evidence" value="ECO:0007669"/>
    <property type="project" value="TreeGrafter"/>
</dbReference>
<gene>
    <name evidence="1" type="ORF">FGL86_04605</name>
</gene>
<sequence length="571" mass="64277">MARVPRLPIDVGATVNEYLERADWRVHANANQGYSLGGLILNVSGKLIANYWLDEVYPAEVGRAHRDGDLHIHDLDMLAGYCAGWSLRTLLTEGFNGVADRAESDPPRHLTSALGQMVNFLGTLQNEWAGAQAFSSFDTYLAPYVRKDNLDYAAVKQAIQEFIYNLNVPSRWGSQTPFTNLTFDWVCPADLREQVPVIGGKEQGFSYGELQAEMDLINRAYLEVMEAGDRQGRVFTFPIPTYNITPDFAWDSDNAERLFALTAKYGLPYFQNFLNSDLEPHMVRSMCCRLQLDLSELLKRGNGLFGSAEQTGSLGVVTINCARLGYRFAGDKAGLYAELDRLTELARDSLELKRERIQQWMDAGLYPYSKRYLGTLRNHFSTLGVNGLNEMVRNFSEDRLDITDEEGRAMALELLDHVRERMREFQEHTGNLYNLEATPAEGTTYRFAKEDARRYLGILQAGTEEAPYYTNSSQLPVGHTDDPFEALIHQDPLQSRYTGGTVLHLYMREKLSSATACKALVQRALSRFRLPYLTVTPTFSICPVHGYLAGEHEFCPRCDEALLAGQAQATA</sequence>
<proteinExistence type="predicted"/>
<dbReference type="Pfam" id="PF13597">
    <property type="entry name" value="NRDD"/>
    <property type="match status" value="1"/>
</dbReference>
<dbReference type="Proteomes" id="UP000321272">
    <property type="component" value="Chromosome"/>
</dbReference>
<keyword evidence="2" id="KW-1185">Reference proteome</keyword>
<dbReference type="InterPro" id="IPR012833">
    <property type="entry name" value="NrdD"/>
</dbReference>
<accession>A0A5B8SR18</accession>
<dbReference type="NCBIfam" id="TIGR02487">
    <property type="entry name" value="NrdD"/>
    <property type="match status" value="1"/>
</dbReference>
<dbReference type="Gene3D" id="3.20.70.20">
    <property type="match status" value="1"/>
</dbReference>
<dbReference type="GO" id="GO:0008998">
    <property type="term" value="F:ribonucleoside-triphosphate reductase (thioredoxin) activity"/>
    <property type="evidence" value="ECO:0007669"/>
    <property type="project" value="UniProtKB-EC"/>
</dbReference>
<dbReference type="GO" id="GO:0009265">
    <property type="term" value="P:2'-deoxyribonucleotide biosynthetic process"/>
    <property type="evidence" value="ECO:0007669"/>
    <property type="project" value="TreeGrafter"/>
</dbReference>
<dbReference type="RefSeq" id="WP_147183493.1">
    <property type="nucleotide sequence ID" value="NZ_CP042382.1"/>
</dbReference>
<reference evidence="1 2" key="1">
    <citation type="submission" date="2019-06" db="EMBL/GenBank/DDBJ databases">
        <title>Genome analyses of bacteria isolated from kimchi.</title>
        <authorList>
            <person name="Lee S."/>
            <person name="Ahn S."/>
            <person name="Roh S."/>
        </authorList>
    </citation>
    <scope>NUCLEOTIDE SEQUENCE [LARGE SCALE GENOMIC DNA]</scope>
    <source>
        <strain evidence="1 2">CBA4606</strain>
    </source>
</reference>
<dbReference type="PANTHER" id="PTHR21075">
    <property type="entry name" value="ANAEROBIC RIBONUCLEOSIDE-TRIPHOSPHATE REDUCTASE"/>
    <property type="match status" value="1"/>
</dbReference>
<dbReference type="NCBIfam" id="NF006126">
    <property type="entry name" value="PRK08270.1"/>
    <property type="match status" value="1"/>
</dbReference>
<dbReference type="EMBL" id="CP042382">
    <property type="protein sequence ID" value="QEA38427.1"/>
    <property type="molecule type" value="Genomic_DNA"/>
</dbReference>
<dbReference type="CDD" id="cd01675">
    <property type="entry name" value="RNR_III"/>
    <property type="match status" value="1"/>
</dbReference>
<dbReference type="KEGG" id="paur:FGL86_04605"/>